<dbReference type="InterPro" id="IPR005546">
    <property type="entry name" value="Autotransporte_beta"/>
</dbReference>
<proteinExistence type="predicted"/>
<feature type="domain" description="Autotransporter" evidence="1">
    <location>
        <begin position="1"/>
        <end position="283"/>
    </location>
</feature>
<dbReference type="Proteomes" id="UP000246352">
    <property type="component" value="Unassembled WGS sequence"/>
</dbReference>
<sequence length="283" mass="29532">MLNGAHGNPMRDLLAPGQQSVSVTNDSGYIDSGASDGGFTLGDVSYSRGFDGGITARIAAGGLYTDQDISTGGSFDIKGFYVAPEASIALGESNVHATLGGFFSSGRMTVDRGYLNGGAMDYSNGKTDTETFAAKLRFDWLDAFKYQGTGFTPYASLSYAHSTIDAYTETGGGFPASFNAATDHSTMARLGVDMVHGVTDSFRLLGKAEVSYRFEKQASGTSGEILGLSGFSFAGQDVDQISVRGGAGAEFDVAGGTASLMLNAASQGSDPDVWLRSSWTVRF</sequence>
<reference evidence="2 3" key="1">
    <citation type="submission" date="2018-05" db="EMBL/GenBank/DDBJ databases">
        <title>Genomic Encyclopedia of Type Strains, Phase IV (KMG-IV): sequencing the most valuable type-strain genomes for metagenomic binning, comparative biology and taxonomic classification.</title>
        <authorList>
            <person name="Goeker M."/>
        </authorList>
    </citation>
    <scope>NUCLEOTIDE SEQUENCE [LARGE SCALE GENOMIC DNA]</scope>
    <source>
        <strain evidence="2 3">DSM 16791</strain>
    </source>
</reference>
<comment type="caution">
    <text evidence="2">The sequence shown here is derived from an EMBL/GenBank/DDBJ whole genome shotgun (WGS) entry which is preliminary data.</text>
</comment>
<keyword evidence="3" id="KW-1185">Reference proteome</keyword>
<name>A0A317PRZ2_9HYPH</name>
<dbReference type="InterPro" id="IPR036709">
    <property type="entry name" value="Autotransporte_beta_dom_sf"/>
</dbReference>
<evidence type="ECO:0000259" key="1">
    <source>
        <dbReference type="PROSITE" id="PS51208"/>
    </source>
</evidence>
<protein>
    <submittedName>
        <fullName evidence="2">Autotransporter-like protein</fullName>
    </submittedName>
</protein>
<dbReference type="PROSITE" id="PS51208">
    <property type="entry name" value="AUTOTRANSPORTER"/>
    <property type="match status" value="1"/>
</dbReference>
<gene>
    <name evidence="2" type="ORF">DFR52_10154</name>
</gene>
<dbReference type="SUPFAM" id="SSF103515">
    <property type="entry name" value="Autotransporter"/>
    <property type="match status" value="1"/>
</dbReference>
<evidence type="ECO:0000313" key="2">
    <source>
        <dbReference type="EMBL" id="PWW03374.1"/>
    </source>
</evidence>
<dbReference type="SMART" id="SM00869">
    <property type="entry name" value="Autotransporter"/>
    <property type="match status" value="1"/>
</dbReference>
<dbReference type="AlphaFoldDB" id="A0A317PRZ2"/>
<organism evidence="2 3">
    <name type="scientific">Hoeflea marina</name>
    <dbReference type="NCBI Taxonomy" id="274592"/>
    <lineage>
        <taxon>Bacteria</taxon>
        <taxon>Pseudomonadati</taxon>
        <taxon>Pseudomonadota</taxon>
        <taxon>Alphaproteobacteria</taxon>
        <taxon>Hyphomicrobiales</taxon>
        <taxon>Rhizobiaceae</taxon>
        <taxon>Hoeflea</taxon>
    </lineage>
</organism>
<dbReference type="Pfam" id="PF03797">
    <property type="entry name" value="Autotransporter"/>
    <property type="match status" value="1"/>
</dbReference>
<dbReference type="Gene3D" id="2.40.128.130">
    <property type="entry name" value="Autotransporter beta-domain"/>
    <property type="match status" value="1"/>
</dbReference>
<evidence type="ECO:0000313" key="3">
    <source>
        <dbReference type="Proteomes" id="UP000246352"/>
    </source>
</evidence>
<dbReference type="EMBL" id="QGTR01000001">
    <property type="protein sequence ID" value="PWW03374.1"/>
    <property type="molecule type" value="Genomic_DNA"/>
</dbReference>
<accession>A0A317PRZ2</accession>